<name>A0AAT9H9E1_9ACTN</name>
<reference evidence="1" key="2">
    <citation type="submission" date="2024-07" db="EMBL/GenBank/DDBJ databases">
        <title>Streptomyces haneummycinica sp. nov., a new antibiotic-producing actinobacterium isolated from marine sediment.</title>
        <authorList>
            <person name="Uemura M."/>
            <person name="Hamada M."/>
            <person name="Hirano S."/>
            <person name="Kobayashi K."/>
            <person name="Ohshiro T."/>
            <person name="Kobayashi T."/>
            <person name="Terahara T."/>
        </authorList>
    </citation>
    <scope>NUCLEOTIDE SEQUENCE</scope>
    <source>
        <strain evidence="1">KM77-8</strain>
    </source>
</reference>
<evidence type="ECO:0008006" key="2">
    <source>
        <dbReference type="Google" id="ProtNLM"/>
    </source>
</evidence>
<dbReference type="AlphaFoldDB" id="A0AAT9H9E1"/>
<dbReference type="EMBL" id="AP035768">
    <property type="protein sequence ID" value="BFO13930.1"/>
    <property type="molecule type" value="Genomic_DNA"/>
</dbReference>
<reference evidence="1" key="1">
    <citation type="submission" date="2024-06" db="EMBL/GenBank/DDBJ databases">
        <authorList>
            <consortium name="consrtm"/>
            <person name="Uemura M."/>
            <person name="Terahara T."/>
        </authorList>
    </citation>
    <scope>NUCLEOTIDE SEQUENCE</scope>
    <source>
        <strain evidence="1">KM77-8</strain>
    </source>
</reference>
<protein>
    <recommendedName>
        <fullName evidence="2">DNA-binding protein</fullName>
    </recommendedName>
</protein>
<gene>
    <name evidence="1" type="ORF">SHKM778_03180</name>
</gene>
<evidence type="ECO:0000313" key="1">
    <source>
        <dbReference type="EMBL" id="BFO13930.1"/>
    </source>
</evidence>
<sequence>MNERSVTLAVHHESLLEALVEAEEVPAGRLFGLPELPDDDVWVDTAGAAALARVSPKTITSWLARKGPKRRPFPSPHRILYRLYWRRSEIEGWLGDEGASTHASE</sequence>
<organism evidence="1">
    <name type="scientific">Streptomyces haneummycinicus</name>
    <dbReference type="NCBI Taxonomy" id="3074435"/>
    <lineage>
        <taxon>Bacteria</taxon>
        <taxon>Bacillati</taxon>
        <taxon>Actinomycetota</taxon>
        <taxon>Actinomycetes</taxon>
        <taxon>Kitasatosporales</taxon>
        <taxon>Streptomycetaceae</taxon>
        <taxon>Streptomyces</taxon>
    </lineage>
</organism>
<proteinExistence type="predicted"/>
<accession>A0AAT9H9E1</accession>